<dbReference type="PRINTS" id="PR00143">
    <property type="entry name" value="CITRTSNTHASE"/>
</dbReference>
<dbReference type="InterPro" id="IPR024176">
    <property type="entry name" value="Citrate_synthase_bac-typ"/>
</dbReference>
<dbReference type="Proteomes" id="UP001489509">
    <property type="component" value="Unassembled WGS sequence"/>
</dbReference>
<evidence type="ECO:0000256" key="4">
    <source>
        <dbReference type="ARBA" id="ARBA00049288"/>
    </source>
</evidence>
<protein>
    <recommendedName>
        <fullName evidence="5">Citrate synthase</fullName>
    </recommendedName>
</protein>
<dbReference type="CDD" id="cd06113">
    <property type="entry name" value="citrate_synt_like_1_2"/>
    <property type="match status" value="1"/>
</dbReference>
<evidence type="ECO:0000256" key="1">
    <source>
        <dbReference type="ARBA" id="ARBA00005163"/>
    </source>
</evidence>
<gene>
    <name evidence="6" type="ORF">WMO26_07915</name>
</gene>
<comment type="similarity">
    <text evidence="2 5">Belongs to the citrate synthase family.</text>
</comment>
<dbReference type="NCBIfam" id="NF010635">
    <property type="entry name" value="PRK14032.1"/>
    <property type="match status" value="1"/>
</dbReference>
<dbReference type="InterPro" id="IPR016142">
    <property type="entry name" value="Citrate_synth-like_lrg_a-sub"/>
</dbReference>
<dbReference type="SUPFAM" id="SSF48256">
    <property type="entry name" value="Citrate synthase"/>
    <property type="match status" value="1"/>
</dbReference>
<organism evidence="6 7">
    <name type="scientific">Solibaculum intestinale</name>
    <dbReference type="NCBI Taxonomy" id="3133165"/>
    <lineage>
        <taxon>Bacteria</taxon>
        <taxon>Bacillati</taxon>
        <taxon>Bacillota</taxon>
        <taxon>Clostridia</taxon>
        <taxon>Eubacteriales</taxon>
        <taxon>Oscillospiraceae</taxon>
        <taxon>Solibaculum</taxon>
    </lineage>
</organism>
<dbReference type="PANTHER" id="PTHR11739:SF4">
    <property type="entry name" value="CITRATE SYNTHASE, PEROXISOMAL"/>
    <property type="match status" value="1"/>
</dbReference>
<keyword evidence="3 5" id="KW-0808">Transferase</keyword>
<comment type="pathway">
    <text evidence="1">Carbohydrate metabolism; tricarboxylic acid cycle.</text>
</comment>
<evidence type="ECO:0000313" key="7">
    <source>
        <dbReference type="Proteomes" id="UP001489509"/>
    </source>
</evidence>
<dbReference type="Gene3D" id="1.10.580.10">
    <property type="entry name" value="Citrate Synthase, domain 1"/>
    <property type="match status" value="1"/>
</dbReference>
<comment type="catalytic activity">
    <reaction evidence="4">
        <text>oxaloacetate + acetyl-CoA + H2O = citrate + CoA + H(+)</text>
        <dbReference type="Rhea" id="RHEA:16845"/>
        <dbReference type="ChEBI" id="CHEBI:15377"/>
        <dbReference type="ChEBI" id="CHEBI:15378"/>
        <dbReference type="ChEBI" id="CHEBI:16452"/>
        <dbReference type="ChEBI" id="CHEBI:16947"/>
        <dbReference type="ChEBI" id="CHEBI:57287"/>
        <dbReference type="ChEBI" id="CHEBI:57288"/>
        <dbReference type="EC" id="2.3.3.16"/>
    </reaction>
</comment>
<dbReference type="Pfam" id="PF00285">
    <property type="entry name" value="Citrate_synt"/>
    <property type="match status" value="1"/>
</dbReference>
<reference evidence="6 7" key="1">
    <citation type="submission" date="2024-03" db="EMBL/GenBank/DDBJ databases">
        <title>Human intestinal bacterial collection.</title>
        <authorList>
            <person name="Pauvert C."/>
            <person name="Hitch T.C.A."/>
            <person name="Clavel T."/>
        </authorList>
    </citation>
    <scope>NUCLEOTIDE SEQUENCE [LARGE SCALE GENOMIC DNA]</scope>
    <source>
        <strain evidence="6 7">CLA-JM-H44</strain>
    </source>
</reference>
<sequence>MTTNAMIWKHLNGGDTVTPYANEDLRGDTLKDLCDEFRKNNHIRAEDYERFGVKRGLRNQDGSGVMAGLSLICNVHGYVLDDGEKKAVPGKLIYRGVDINDIVDGCVKEQRFGFEEVVWLLLFGKLPNPRQLHMFARLLADSRELPEYFVEDMIIKAPSPNIMNKLARSVLALYSYDDDPENNSLENLMLQSIHLIAQLPTIMVNAYQVKRRHYDRETMYFHPLDPQQDTAEAILGTLRMDRKFTPEEARLLDLCLILHAEHGGGNNSTFTTRVVTSSGSDTYSAIAAAIGSLKGPRHGGANIKVMEMLGYLLRGVKDYDDDEEIARFLEKMIDREEGDRSGLIYGMGHAVYTLSDPRALILRDNVQPLAEKCGLSDELKLLEAVERLTPQVFARKKGNTKAMCANVDLYSGLVYRCLGIPQELFTPLFAVSRIAGWCAHRMEESEMGKRIIRPAYKSVAKMSTYVPLSQRE</sequence>
<evidence type="ECO:0000256" key="3">
    <source>
        <dbReference type="ARBA" id="ARBA00022679"/>
    </source>
</evidence>
<dbReference type="PANTHER" id="PTHR11739">
    <property type="entry name" value="CITRATE SYNTHASE"/>
    <property type="match status" value="1"/>
</dbReference>
<dbReference type="EMBL" id="JBBMFD010000012">
    <property type="protein sequence ID" value="MEQ2440747.1"/>
    <property type="molecule type" value="Genomic_DNA"/>
</dbReference>
<dbReference type="Gene3D" id="1.10.230.10">
    <property type="entry name" value="Cytochrome P450-Terp, domain 2"/>
    <property type="match status" value="1"/>
</dbReference>
<name>A0ABV1E299_9FIRM</name>
<dbReference type="InterPro" id="IPR036969">
    <property type="entry name" value="Citrate_synthase_sf"/>
</dbReference>
<proteinExistence type="inferred from homology"/>
<dbReference type="PIRSF" id="PIRSF001369">
    <property type="entry name" value="Citrate_synth"/>
    <property type="match status" value="1"/>
</dbReference>
<evidence type="ECO:0000313" key="6">
    <source>
        <dbReference type="EMBL" id="MEQ2440747.1"/>
    </source>
</evidence>
<evidence type="ECO:0000256" key="5">
    <source>
        <dbReference type="PIRNR" id="PIRNR001369"/>
    </source>
</evidence>
<dbReference type="InterPro" id="IPR002020">
    <property type="entry name" value="Citrate_synthase"/>
</dbReference>
<dbReference type="InterPro" id="IPR016143">
    <property type="entry name" value="Citrate_synth-like_sm_a-sub"/>
</dbReference>
<keyword evidence="7" id="KW-1185">Reference proteome</keyword>
<comment type="caution">
    <text evidence="6">The sequence shown here is derived from an EMBL/GenBank/DDBJ whole genome shotgun (WGS) entry which is preliminary data.</text>
</comment>
<dbReference type="RefSeq" id="WP_349219408.1">
    <property type="nucleotide sequence ID" value="NZ_JBBMFD010000012.1"/>
</dbReference>
<evidence type="ECO:0000256" key="2">
    <source>
        <dbReference type="ARBA" id="ARBA00010566"/>
    </source>
</evidence>
<accession>A0ABV1E299</accession>